<dbReference type="AlphaFoldDB" id="A0A7S7NVJ4"/>
<dbReference type="PANTHER" id="PTHR43330:SF8">
    <property type="entry name" value="METHIONINE AMINOPEPTIDASE 1D, MITOCHONDRIAL"/>
    <property type="match status" value="1"/>
</dbReference>
<dbReference type="PRINTS" id="PR00599">
    <property type="entry name" value="MAPEPTIDASE"/>
</dbReference>
<dbReference type="Gene3D" id="3.90.230.10">
    <property type="entry name" value="Creatinase/methionine aminopeptidase superfamily"/>
    <property type="match status" value="1"/>
</dbReference>
<protein>
    <submittedName>
        <fullName evidence="2">M24 family metallopeptidase</fullName>
    </submittedName>
</protein>
<dbReference type="EMBL" id="CP063849">
    <property type="protein sequence ID" value="QOY90521.1"/>
    <property type="molecule type" value="Genomic_DNA"/>
</dbReference>
<dbReference type="GO" id="GO:0070006">
    <property type="term" value="F:metalloaminopeptidase activity"/>
    <property type="evidence" value="ECO:0007669"/>
    <property type="project" value="TreeGrafter"/>
</dbReference>
<gene>
    <name evidence="2" type="ORF">IRI77_11390</name>
</gene>
<reference evidence="2 3" key="1">
    <citation type="submission" date="2020-10" db="EMBL/GenBank/DDBJ databases">
        <title>Complete genome sequence of Paludibaculum fermentans P105T, a facultatively anaerobic acidobacterium capable of dissimilatory Fe(III) reduction.</title>
        <authorList>
            <person name="Dedysh S.N."/>
            <person name="Beletsky A.V."/>
            <person name="Kulichevskaya I.S."/>
            <person name="Mardanov A.V."/>
            <person name="Ravin N.V."/>
        </authorList>
    </citation>
    <scope>NUCLEOTIDE SEQUENCE [LARGE SCALE GENOMIC DNA]</scope>
    <source>
        <strain evidence="2 3">P105</strain>
    </source>
</reference>
<dbReference type="KEGG" id="pfer:IRI77_11390"/>
<dbReference type="PANTHER" id="PTHR43330">
    <property type="entry name" value="METHIONINE AMINOPEPTIDASE"/>
    <property type="match status" value="1"/>
</dbReference>
<dbReference type="InterPro" id="IPR036005">
    <property type="entry name" value="Creatinase/aminopeptidase-like"/>
</dbReference>
<evidence type="ECO:0000313" key="3">
    <source>
        <dbReference type="Proteomes" id="UP000593892"/>
    </source>
</evidence>
<accession>A0A7S7NVJ4</accession>
<dbReference type="Proteomes" id="UP000593892">
    <property type="component" value="Chromosome"/>
</dbReference>
<evidence type="ECO:0000313" key="2">
    <source>
        <dbReference type="EMBL" id="QOY90521.1"/>
    </source>
</evidence>
<proteinExistence type="predicted"/>
<evidence type="ECO:0000259" key="1">
    <source>
        <dbReference type="Pfam" id="PF00557"/>
    </source>
</evidence>
<organism evidence="2 3">
    <name type="scientific">Paludibaculum fermentans</name>
    <dbReference type="NCBI Taxonomy" id="1473598"/>
    <lineage>
        <taxon>Bacteria</taxon>
        <taxon>Pseudomonadati</taxon>
        <taxon>Acidobacteriota</taxon>
        <taxon>Terriglobia</taxon>
        <taxon>Bryobacterales</taxon>
        <taxon>Bryobacteraceae</taxon>
        <taxon>Paludibaculum</taxon>
    </lineage>
</organism>
<name>A0A7S7NVJ4_PALFE</name>
<feature type="domain" description="Peptidase M24" evidence="1">
    <location>
        <begin position="18"/>
        <end position="122"/>
    </location>
</feature>
<dbReference type="Pfam" id="PF00557">
    <property type="entry name" value="Peptidase_M24"/>
    <property type="match status" value="1"/>
</dbReference>
<keyword evidence="3" id="KW-1185">Reference proteome</keyword>
<dbReference type="InterPro" id="IPR001714">
    <property type="entry name" value="Pept_M24_MAP"/>
</dbReference>
<dbReference type="InterPro" id="IPR000994">
    <property type="entry name" value="Pept_M24"/>
</dbReference>
<dbReference type="SUPFAM" id="SSF55920">
    <property type="entry name" value="Creatinase/aminopeptidase"/>
    <property type="match status" value="1"/>
</dbReference>
<sequence>MTRVTQALAARLAGLPPQTARAGNRVYEIGRTVERAVRSRGFSVLKELCGHGVGRTIHEEPTVPNHFDRRFRSKLTHGLVITIEPIISAGDGSLRLDADGWTYRTRDRSLAAHYEHSLVVTEGAPILLTVA</sequence>